<dbReference type="Proteomes" id="UP000555564">
    <property type="component" value="Unassembled WGS sequence"/>
</dbReference>
<accession>A0A7X0IC18</accession>
<proteinExistence type="predicted"/>
<dbReference type="EMBL" id="JACHIU010000001">
    <property type="protein sequence ID" value="MBB6470907.1"/>
    <property type="molecule type" value="Genomic_DNA"/>
</dbReference>
<protein>
    <recommendedName>
        <fullName evidence="3">AMP-dependent synthetase/ligase domain-containing protein</fullName>
    </recommendedName>
</protein>
<reference evidence="1 2" key="1">
    <citation type="submission" date="2020-08" db="EMBL/GenBank/DDBJ databases">
        <title>Sequencing the genomes of 1000 actinobacteria strains.</title>
        <authorList>
            <person name="Klenk H.-P."/>
        </authorList>
    </citation>
    <scope>NUCLEOTIDE SEQUENCE [LARGE SCALE GENOMIC DNA]</scope>
    <source>
        <strain evidence="1 2">DSM 44936</strain>
    </source>
</reference>
<comment type="caution">
    <text evidence="1">The sequence shown here is derived from an EMBL/GenBank/DDBJ whole genome shotgun (WGS) entry which is preliminary data.</text>
</comment>
<evidence type="ECO:0000313" key="1">
    <source>
        <dbReference type="EMBL" id="MBB6470907.1"/>
    </source>
</evidence>
<organism evidence="1 2">
    <name type="scientific">Sphaerisporangium rubeum</name>
    <dbReference type="NCBI Taxonomy" id="321317"/>
    <lineage>
        <taxon>Bacteria</taxon>
        <taxon>Bacillati</taxon>
        <taxon>Actinomycetota</taxon>
        <taxon>Actinomycetes</taxon>
        <taxon>Streptosporangiales</taxon>
        <taxon>Streptosporangiaceae</taxon>
        <taxon>Sphaerisporangium</taxon>
    </lineage>
</organism>
<keyword evidence="2" id="KW-1185">Reference proteome</keyword>
<gene>
    <name evidence="1" type="ORF">BJ992_000338</name>
</gene>
<evidence type="ECO:0000313" key="2">
    <source>
        <dbReference type="Proteomes" id="UP000555564"/>
    </source>
</evidence>
<dbReference type="AlphaFoldDB" id="A0A7X0IC18"/>
<dbReference type="RefSeq" id="WP_221474640.1">
    <property type="nucleotide sequence ID" value="NZ_BAAALO010000069.1"/>
</dbReference>
<sequence>MGGVAAIGEPGRLACLALAGAVVLPARDPEGVRAAWRSLPEDIEVVILTAWAAEVLGPVEDRLTVVMPVGER</sequence>
<evidence type="ECO:0008006" key="3">
    <source>
        <dbReference type="Google" id="ProtNLM"/>
    </source>
</evidence>
<name>A0A7X0IC18_9ACTN</name>